<feature type="transmembrane region" description="Helical" evidence="1">
    <location>
        <begin position="204"/>
        <end position="224"/>
    </location>
</feature>
<keyword evidence="3" id="KW-1185">Reference proteome</keyword>
<dbReference type="Proteomes" id="UP000199309">
    <property type="component" value="Unassembled WGS sequence"/>
</dbReference>
<name>A0A1G9PU82_9FIRM</name>
<sequence>MKDLTYAEFITVLTDIVYDRTDGICEYIAKDLQGEPADYILTNLIEYSFYKYWVLYTSVHSELINNKKAPVHSDYYVFLKKYIHTDKELKKIFETVLGKLDKRFVQDENIPEHVKTVFREVYEIRFKEYDAIPKASDPTNIMSYFDALKNIFMKHIQEHSALSNGTLDILTYGNRVSAYFNNTFSMVSSRVYYHPTFIDKHRPVVKLISTTFFFFVILFLLRHFLTSENGDVINTTLHHITNGVAYMVIGIFVLLLIGFAIKIVMKRNKCK</sequence>
<gene>
    <name evidence="2" type="ORF">SAMN05660299_00002</name>
</gene>
<dbReference type="RefSeq" id="WP_091647078.1">
    <property type="nucleotide sequence ID" value="NZ_FNHQ01000001.1"/>
</dbReference>
<accession>A0A1G9PU82</accession>
<dbReference type="EMBL" id="FNHQ01000001">
    <property type="protein sequence ID" value="SDM02352.1"/>
    <property type="molecule type" value="Genomic_DNA"/>
</dbReference>
<proteinExistence type="predicted"/>
<organism evidence="2 3">
    <name type="scientific">Megasphaera paucivorans</name>
    <dbReference type="NCBI Taxonomy" id="349095"/>
    <lineage>
        <taxon>Bacteria</taxon>
        <taxon>Bacillati</taxon>
        <taxon>Bacillota</taxon>
        <taxon>Negativicutes</taxon>
        <taxon>Veillonellales</taxon>
        <taxon>Veillonellaceae</taxon>
        <taxon>Megasphaera</taxon>
    </lineage>
</organism>
<protein>
    <submittedName>
        <fullName evidence="2">Uncharacterized protein</fullName>
    </submittedName>
</protein>
<dbReference type="STRING" id="349095.SAMN05660299_00002"/>
<feature type="transmembrane region" description="Helical" evidence="1">
    <location>
        <begin position="244"/>
        <end position="265"/>
    </location>
</feature>
<evidence type="ECO:0000256" key="1">
    <source>
        <dbReference type="SAM" id="Phobius"/>
    </source>
</evidence>
<keyword evidence="1" id="KW-0472">Membrane</keyword>
<keyword evidence="1" id="KW-1133">Transmembrane helix</keyword>
<reference evidence="2 3" key="1">
    <citation type="submission" date="2016-10" db="EMBL/GenBank/DDBJ databases">
        <authorList>
            <person name="de Groot N.N."/>
        </authorList>
    </citation>
    <scope>NUCLEOTIDE SEQUENCE [LARGE SCALE GENOMIC DNA]</scope>
    <source>
        <strain evidence="2 3">DSM 16981</strain>
    </source>
</reference>
<keyword evidence="1" id="KW-0812">Transmembrane</keyword>
<evidence type="ECO:0000313" key="2">
    <source>
        <dbReference type="EMBL" id="SDM02352.1"/>
    </source>
</evidence>
<evidence type="ECO:0000313" key="3">
    <source>
        <dbReference type="Proteomes" id="UP000199309"/>
    </source>
</evidence>
<dbReference type="AlphaFoldDB" id="A0A1G9PU82"/>